<evidence type="ECO:0000256" key="1">
    <source>
        <dbReference type="SAM" id="MobiDB-lite"/>
    </source>
</evidence>
<dbReference type="Proteomes" id="UP001404104">
    <property type="component" value="Unassembled WGS sequence"/>
</dbReference>
<evidence type="ECO:0000313" key="2">
    <source>
        <dbReference type="EMBL" id="MEN2786782.1"/>
    </source>
</evidence>
<feature type="region of interest" description="Disordered" evidence="1">
    <location>
        <begin position="41"/>
        <end position="90"/>
    </location>
</feature>
<keyword evidence="3" id="KW-1185">Reference proteome</keyword>
<proteinExistence type="predicted"/>
<gene>
    <name evidence="2" type="ORF">ABC969_10160</name>
</gene>
<feature type="compositionally biased region" description="Basic and acidic residues" evidence="1">
    <location>
        <begin position="64"/>
        <end position="73"/>
    </location>
</feature>
<dbReference type="RefSeq" id="WP_345864599.1">
    <property type="nucleotide sequence ID" value="NZ_JBDIMF010000003.1"/>
</dbReference>
<organism evidence="2 3">
    <name type="scientific">Sphingomonas qilianensis</name>
    <dbReference type="NCBI Taxonomy" id="1736690"/>
    <lineage>
        <taxon>Bacteria</taxon>
        <taxon>Pseudomonadati</taxon>
        <taxon>Pseudomonadota</taxon>
        <taxon>Alphaproteobacteria</taxon>
        <taxon>Sphingomonadales</taxon>
        <taxon>Sphingomonadaceae</taxon>
        <taxon>Sphingomonas</taxon>
    </lineage>
</organism>
<evidence type="ECO:0000313" key="3">
    <source>
        <dbReference type="Proteomes" id="UP001404104"/>
    </source>
</evidence>
<reference evidence="2 3" key="1">
    <citation type="submission" date="2024-05" db="EMBL/GenBank/DDBJ databases">
        <authorList>
            <person name="Liu Q."/>
            <person name="Xin Y.-H."/>
        </authorList>
    </citation>
    <scope>NUCLEOTIDE SEQUENCE [LARGE SCALE GENOMIC DNA]</scope>
    <source>
        <strain evidence="2 3">CGMCC 1.15349</strain>
    </source>
</reference>
<dbReference type="EMBL" id="JBDIMF010000003">
    <property type="protein sequence ID" value="MEN2786782.1"/>
    <property type="molecule type" value="Genomic_DNA"/>
</dbReference>
<sequence>MKTEHMLAGDEARRIDRVGALLQGTIFAAEFDAAGFGAAGTATGAEDAPEATKEKTCKPTRNPCCHEEPEGTKAKTCKPTRNPCCREDEDEPAAETRHALDLLVI</sequence>
<name>A0ABU9XTE1_9SPHN</name>
<accession>A0ABU9XTE1</accession>
<comment type="caution">
    <text evidence="2">The sequence shown here is derived from an EMBL/GenBank/DDBJ whole genome shotgun (WGS) entry which is preliminary data.</text>
</comment>
<protein>
    <submittedName>
        <fullName evidence="2">Uncharacterized protein</fullName>
    </submittedName>
</protein>